<evidence type="ECO:0000259" key="6">
    <source>
        <dbReference type="PROSITE" id="PS50016"/>
    </source>
</evidence>
<feature type="region of interest" description="Disordered" evidence="5">
    <location>
        <begin position="141"/>
        <end position="204"/>
    </location>
</feature>
<evidence type="ECO:0000256" key="5">
    <source>
        <dbReference type="SAM" id="MobiDB-lite"/>
    </source>
</evidence>
<dbReference type="Proteomes" id="UP000736335">
    <property type="component" value="Unassembled WGS sequence"/>
</dbReference>
<feature type="region of interest" description="Disordered" evidence="5">
    <location>
        <begin position="27"/>
        <end position="49"/>
    </location>
</feature>
<dbReference type="InterPro" id="IPR052819">
    <property type="entry name" value="Chromatin_regulatory_protein"/>
</dbReference>
<dbReference type="CDD" id="cd15534">
    <property type="entry name" value="PHD2_PHF12_Rco1"/>
    <property type="match status" value="1"/>
</dbReference>
<keyword evidence="8" id="KW-1185">Reference proteome</keyword>
<reference evidence="7" key="1">
    <citation type="journal article" date="2020" name="Nat. Commun.">
        <title>Large-scale genome sequencing of mycorrhizal fungi provides insights into the early evolution of symbiotic traits.</title>
        <authorList>
            <person name="Miyauchi S."/>
            <person name="Kiss E."/>
            <person name="Kuo A."/>
            <person name="Drula E."/>
            <person name="Kohler A."/>
            <person name="Sanchez-Garcia M."/>
            <person name="Morin E."/>
            <person name="Andreopoulos B."/>
            <person name="Barry K.W."/>
            <person name="Bonito G."/>
            <person name="Buee M."/>
            <person name="Carver A."/>
            <person name="Chen C."/>
            <person name="Cichocki N."/>
            <person name="Clum A."/>
            <person name="Culley D."/>
            <person name="Crous P.W."/>
            <person name="Fauchery L."/>
            <person name="Girlanda M."/>
            <person name="Hayes R.D."/>
            <person name="Keri Z."/>
            <person name="LaButti K."/>
            <person name="Lipzen A."/>
            <person name="Lombard V."/>
            <person name="Magnuson J."/>
            <person name="Maillard F."/>
            <person name="Murat C."/>
            <person name="Nolan M."/>
            <person name="Ohm R.A."/>
            <person name="Pangilinan J."/>
            <person name="Pereira M.F."/>
            <person name="Perotto S."/>
            <person name="Peter M."/>
            <person name="Pfister S."/>
            <person name="Riley R."/>
            <person name="Sitrit Y."/>
            <person name="Stielow J.B."/>
            <person name="Szollosi G."/>
            <person name="Zifcakova L."/>
            <person name="Stursova M."/>
            <person name="Spatafora J.W."/>
            <person name="Tedersoo L."/>
            <person name="Vaario L.M."/>
            <person name="Yamada A."/>
            <person name="Yan M."/>
            <person name="Wang P."/>
            <person name="Xu J."/>
            <person name="Bruns T."/>
            <person name="Baldrian P."/>
            <person name="Vilgalys R."/>
            <person name="Dunand C."/>
            <person name="Henrissat B."/>
            <person name="Grigoriev I.V."/>
            <person name="Hibbett D."/>
            <person name="Nagy L.G."/>
            <person name="Martin F.M."/>
        </authorList>
    </citation>
    <scope>NUCLEOTIDE SEQUENCE</scope>
    <source>
        <strain evidence="7">UH-Tt-Lm1</strain>
    </source>
</reference>
<dbReference type="CDD" id="cd15535">
    <property type="entry name" value="PHD1_Rco1"/>
    <property type="match status" value="1"/>
</dbReference>
<evidence type="ECO:0000256" key="3">
    <source>
        <dbReference type="ARBA" id="ARBA00022833"/>
    </source>
</evidence>
<dbReference type="PANTHER" id="PTHR47636:SF1">
    <property type="entry name" value="TRANSCRIPTIONAL REGULATORY PROTEIN RCO1"/>
    <property type="match status" value="1"/>
</dbReference>
<keyword evidence="3" id="KW-0862">Zinc</keyword>
<evidence type="ECO:0000313" key="7">
    <source>
        <dbReference type="EMBL" id="KAF9792284.1"/>
    </source>
</evidence>
<evidence type="ECO:0000256" key="1">
    <source>
        <dbReference type="ARBA" id="ARBA00022723"/>
    </source>
</evidence>
<feature type="region of interest" description="Disordered" evidence="5">
    <location>
        <begin position="610"/>
        <end position="786"/>
    </location>
</feature>
<feature type="compositionally biased region" description="Polar residues" evidence="5">
    <location>
        <begin position="158"/>
        <end position="167"/>
    </location>
</feature>
<gene>
    <name evidence="7" type="ORF">BJ322DRAFT_1028206</name>
</gene>
<dbReference type="GO" id="GO:0032221">
    <property type="term" value="C:Rpd3S complex"/>
    <property type="evidence" value="ECO:0007669"/>
    <property type="project" value="TreeGrafter"/>
</dbReference>
<dbReference type="GO" id="GO:0008270">
    <property type="term" value="F:zinc ion binding"/>
    <property type="evidence" value="ECO:0007669"/>
    <property type="project" value="UniProtKB-KW"/>
</dbReference>
<feature type="region of interest" description="Disordered" evidence="5">
    <location>
        <begin position="516"/>
        <end position="538"/>
    </location>
</feature>
<proteinExistence type="predicted"/>
<feature type="compositionally biased region" description="Low complexity" evidence="5">
    <location>
        <begin position="755"/>
        <end position="773"/>
    </location>
</feature>
<dbReference type="InterPro" id="IPR013083">
    <property type="entry name" value="Znf_RING/FYVE/PHD"/>
</dbReference>
<feature type="domain" description="PHD-type" evidence="6">
    <location>
        <begin position="225"/>
        <end position="276"/>
    </location>
</feature>
<evidence type="ECO:0000256" key="4">
    <source>
        <dbReference type="PROSITE-ProRule" id="PRU00146"/>
    </source>
</evidence>
<feature type="compositionally biased region" description="Low complexity" evidence="5">
    <location>
        <begin position="714"/>
        <end position="729"/>
    </location>
</feature>
<comment type="caution">
    <text evidence="7">The sequence shown here is derived from an EMBL/GenBank/DDBJ whole genome shotgun (WGS) entry which is preliminary data.</text>
</comment>
<dbReference type="PROSITE" id="PS01359">
    <property type="entry name" value="ZF_PHD_1"/>
    <property type="match status" value="1"/>
</dbReference>
<accession>A0A9P6LBZ6</accession>
<feature type="compositionally biased region" description="Polar residues" evidence="5">
    <location>
        <begin position="616"/>
        <end position="631"/>
    </location>
</feature>
<dbReference type="Gene3D" id="3.30.40.10">
    <property type="entry name" value="Zinc/RING finger domain, C3HC4 (zinc finger)"/>
    <property type="match status" value="2"/>
</dbReference>
<dbReference type="PROSITE" id="PS50016">
    <property type="entry name" value="ZF_PHD_2"/>
    <property type="match status" value="1"/>
</dbReference>
<dbReference type="GO" id="GO:0006357">
    <property type="term" value="P:regulation of transcription by RNA polymerase II"/>
    <property type="evidence" value="ECO:0007669"/>
    <property type="project" value="TreeGrafter"/>
</dbReference>
<dbReference type="SMART" id="SM00249">
    <property type="entry name" value="PHD"/>
    <property type="match status" value="2"/>
</dbReference>
<feature type="compositionally biased region" description="Polar residues" evidence="5">
    <location>
        <begin position="731"/>
        <end position="746"/>
    </location>
</feature>
<dbReference type="InterPro" id="IPR019787">
    <property type="entry name" value="Znf_PHD-finger"/>
</dbReference>
<evidence type="ECO:0000313" key="8">
    <source>
        <dbReference type="Proteomes" id="UP000736335"/>
    </source>
</evidence>
<feature type="compositionally biased region" description="Basic and acidic residues" evidence="5">
    <location>
        <begin position="186"/>
        <end position="197"/>
    </location>
</feature>
<reference evidence="7" key="2">
    <citation type="submission" date="2020-11" db="EMBL/GenBank/DDBJ databases">
        <authorList>
            <consortium name="DOE Joint Genome Institute"/>
            <person name="Kuo A."/>
            <person name="Miyauchi S."/>
            <person name="Kiss E."/>
            <person name="Drula E."/>
            <person name="Kohler A."/>
            <person name="Sanchez-Garcia M."/>
            <person name="Andreopoulos B."/>
            <person name="Barry K.W."/>
            <person name="Bonito G."/>
            <person name="Buee M."/>
            <person name="Carver A."/>
            <person name="Chen C."/>
            <person name="Cichocki N."/>
            <person name="Clum A."/>
            <person name="Culley D."/>
            <person name="Crous P.W."/>
            <person name="Fauchery L."/>
            <person name="Girlanda M."/>
            <person name="Hayes R."/>
            <person name="Keri Z."/>
            <person name="Labutti K."/>
            <person name="Lipzen A."/>
            <person name="Lombard V."/>
            <person name="Magnuson J."/>
            <person name="Maillard F."/>
            <person name="Morin E."/>
            <person name="Murat C."/>
            <person name="Nolan M."/>
            <person name="Ohm R."/>
            <person name="Pangilinan J."/>
            <person name="Pereira M."/>
            <person name="Perotto S."/>
            <person name="Peter M."/>
            <person name="Riley R."/>
            <person name="Sitrit Y."/>
            <person name="Stielow B."/>
            <person name="Szollosi G."/>
            <person name="Zifcakova L."/>
            <person name="Stursova M."/>
            <person name="Spatafora J.W."/>
            <person name="Tedersoo L."/>
            <person name="Vaario L.-M."/>
            <person name="Yamada A."/>
            <person name="Yan M."/>
            <person name="Wang P."/>
            <person name="Xu J."/>
            <person name="Bruns T."/>
            <person name="Baldrian P."/>
            <person name="Vilgalys R."/>
            <person name="Henrissat B."/>
            <person name="Grigoriev I.V."/>
            <person name="Hibbett D."/>
            <person name="Nagy L.G."/>
            <person name="Martin F.M."/>
        </authorList>
    </citation>
    <scope>NUCLEOTIDE SEQUENCE</scope>
    <source>
        <strain evidence="7">UH-Tt-Lm1</strain>
    </source>
</reference>
<keyword evidence="2 4" id="KW-0863">Zinc-finger</keyword>
<dbReference type="InterPro" id="IPR001965">
    <property type="entry name" value="Znf_PHD"/>
</dbReference>
<feature type="region of interest" description="Disordered" evidence="5">
    <location>
        <begin position="372"/>
        <end position="392"/>
    </location>
</feature>
<name>A0A9P6LBZ6_9AGAM</name>
<feature type="compositionally biased region" description="Basic residues" evidence="5">
    <location>
        <begin position="638"/>
        <end position="651"/>
    </location>
</feature>
<keyword evidence="1" id="KW-0479">Metal-binding</keyword>
<dbReference type="InterPro" id="IPR011011">
    <property type="entry name" value="Znf_FYVE_PHD"/>
</dbReference>
<dbReference type="EMBL" id="WIUZ02000001">
    <property type="protein sequence ID" value="KAF9792284.1"/>
    <property type="molecule type" value="Genomic_DNA"/>
</dbReference>
<organism evidence="7 8">
    <name type="scientific">Thelephora terrestris</name>
    <dbReference type="NCBI Taxonomy" id="56493"/>
    <lineage>
        <taxon>Eukaryota</taxon>
        <taxon>Fungi</taxon>
        <taxon>Dikarya</taxon>
        <taxon>Basidiomycota</taxon>
        <taxon>Agaricomycotina</taxon>
        <taxon>Agaricomycetes</taxon>
        <taxon>Thelephorales</taxon>
        <taxon>Thelephoraceae</taxon>
        <taxon>Thelephora</taxon>
    </lineage>
</organism>
<feature type="region of interest" description="Disordered" evidence="5">
    <location>
        <begin position="84"/>
        <end position="117"/>
    </location>
</feature>
<dbReference type="PANTHER" id="PTHR47636">
    <property type="entry name" value="TRANSCRIPTIONAL REGULATORY PROTEIN RCO1"/>
    <property type="match status" value="1"/>
</dbReference>
<feature type="compositionally biased region" description="Low complexity" evidence="5">
    <location>
        <begin position="517"/>
        <end position="527"/>
    </location>
</feature>
<dbReference type="InterPro" id="IPR019786">
    <property type="entry name" value="Zinc_finger_PHD-type_CS"/>
</dbReference>
<dbReference type="SUPFAM" id="SSF57903">
    <property type="entry name" value="FYVE/PHD zinc finger"/>
    <property type="match status" value="2"/>
</dbReference>
<dbReference type="OrthoDB" id="5876363at2759"/>
<dbReference type="AlphaFoldDB" id="A0A9P6LBZ6"/>
<sequence>MSSVESVPPFLQAAAPILQPSHLEGDPKLATEILPGPPSLLSVQQSTVRKDTKKPSFALSYLPASDPGSTYSVLGLAHTPTVVSMGVDGPRRKRARTSKVSPMSALQPRVSTRARQANSPAVVAIPNSHDVVTPWSALPQDAAVRSSPPPDTDEPMASRSNSVSNLDEANPQAEIRPNGTETSVARNDKGKGKEKGEGLVNGNPAEEPLAITYNLYEFGPAPANEDHCSSCQSFGSLVYCDGCPRAFHLWCLDPPMEPQDLPEGDKRWFCPACVMQGDSTSRSISEAGIMAPLLHQLACSIPTEFRLPEEIRTHFKDVGTSAKGAYMDTSRIKPPRLNRHGQLEDRDPYRLKDRNSDPILCFHCGLSALPHHNTPVQQKRPRRTSQKPANEEGRKSIVSCDYCDLSWHLDCLDPPLDSMPLFGIKWMCPNHADQVYKPKRRVPKQHAGFIEISKPRQRNNGNVEVVQSDYLTAEEQKVLVDEVTINGRRYKIPERVIRLDFWNRINGIPLEDHCDESVSSPLTSLSSLDDESELSDHNPRDQLYSIEDIEAAQALSAFQSHNVGTPATSEHIIQLHYDLEFDPSPQTISAPAIALLNPATNGLRLSKRKVEETLPESHSSSKSPTRTVATQSSSVSTGRRRSSRKPAPSKRLKIEDTGSIDSPLTSISPPPPSKPSRSRQGRVPTPAHSEKSQVVQNDITIGPDDGTQDTNTTTLPSALPKSAPSSPTKLISLTQSKSESSGTSMSLKIRLPGRANALSSASAAPTTQSTSNADTGNGAKTRKAKR</sequence>
<evidence type="ECO:0000256" key="2">
    <source>
        <dbReference type="ARBA" id="ARBA00022771"/>
    </source>
</evidence>
<dbReference type="Pfam" id="PF00628">
    <property type="entry name" value="PHD"/>
    <property type="match status" value="2"/>
</dbReference>
<protein>
    <recommendedName>
        <fullName evidence="6">PHD-type domain-containing protein</fullName>
    </recommendedName>
</protein>